<dbReference type="Proteomes" id="UP000887575">
    <property type="component" value="Unassembled WGS sequence"/>
</dbReference>
<keyword evidence="3" id="KW-0789">Thiol protease inhibitor</keyword>
<evidence type="ECO:0000256" key="3">
    <source>
        <dbReference type="ARBA" id="ARBA00022704"/>
    </source>
</evidence>
<sequence length="121" mass="13774">MMGGKKEQDHNDPEHFDRAFKAVNAKLNAEGNGEYHLVPIKLLKAESQVVSGVAYHYEALIGESDQKRGDASADSLTKDNTKYRGSGDRAIYKIKVWEQPWKDFVEYNVEKVRDVAHDEHI</sequence>
<dbReference type="GO" id="GO:0005737">
    <property type="term" value="C:cytoplasm"/>
    <property type="evidence" value="ECO:0007669"/>
    <property type="project" value="TreeGrafter"/>
</dbReference>
<keyword evidence="5" id="KW-1185">Reference proteome</keyword>
<dbReference type="SUPFAM" id="SSF54403">
    <property type="entry name" value="Cystatin/monellin"/>
    <property type="match status" value="1"/>
</dbReference>
<evidence type="ECO:0000256" key="1">
    <source>
        <dbReference type="ARBA" id="ARBA00009403"/>
    </source>
</evidence>
<dbReference type="Gene3D" id="3.10.450.10">
    <property type="match status" value="1"/>
</dbReference>
<dbReference type="GO" id="GO:0031982">
    <property type="term" value="C:vesicle"/>
    <property type="evidence" value="ECO:0007669"/>
    <property type="project" value="TreeGrafter"/>
</dbReference>
<dbReference type="InterPro" id="IPR000010">
    <property type="entry name" value="Cystatin_dom"/>
</dbReference>
<feature type="domain" description="Cystatin" evidence="4">
    <location>
        <begin position="1"/>
        <end position="112"/>
    </location>
</feature>
<comment type="similarity">
    <text evidence="1">Belongs to the cystatin family.</text>
</comment>
<protein>
    <submittedName>
        <fullName evidence="6">Cystatin domain-containing protein</fullName>
    </submittedName>
</protein>
<evidence type="ECO:0000259" key="4">
    <source>
        <dbReference type="SMART" id="SM00043"/>
    </source>
</evidence>
<dbReference type="WBParaSite" id="MBELARI_LOCUS5726">
    <property type="protein sequence ID" value="MBELARI_LOCUS5726"/>
    <property type="gene ID" value="MBELARI_LOCUS5726"/>
</dbReference>
<dbReference type="GO" id="GO:0004869">
    <property type="term" value="F:cysteine-type endopeptidase inhibitor activity"/>
    <property type="evidence" value="ECO:0007669"/>
    <property type="project" value="UniProtKB-KW"/>
</dbReference>
<dbReference type="GO" id="GO:0005615">
    <property type="term" value="C:extracellular space"/>
    <property type="evidence" value="ECO:0007669"/>
    <property type="project" value="TreeGrafter"/>
</dbReference>
<accession>A0AAF3FFT8</accession>
<dbReference type="Pfam" id="PF00031">
    <property type="entry name" value="Cystatin"/>
    <property type="match status" value="1"/>
</dbReference>
<name>A0AAF3FFT8_9BILA</name>
<organism evidence="5 6">
    <name type="scientific">Mesorhabditis belari</name>
    <dbReference type="NCBI Taxonomy" id="2138241"/>
    <lineage>
        <taxon>Eukaryota</taxon>
        <taxon>Metazoa</taxon>
        <taxon>Ecdysozoa</taxon>
        <taxon>Nematoda</taxon>
        <taxon>Chromadorea</taxon>
        <taxon>Rhabditida</taxon>
        <taxon>Rhabditina</taxon>
        <taxon>Rhabditomorpha</taxon>
        <taxon>Rhabditoidea</taxon>
        <taxon>Rhabditidae</taxon>
        <taxon>Mesorhabditinae</taxon>
        <taxon>Mesorhabditis</taxon>
    </lineage>
</organism>
<dbReference type="CDD" id="cd00042">
    <property type="entry name" value="CY"/>
    <property type="match status" value="1"/>
</dbReference>
<dbReference type="SMART" id="SM00043">
    <property type="entry name" value="CY"/>
    <property type="match status" value="1"/>
</dbReference>
<evidence type="ECO:0000313" key="5">
    <source>
        <dbReference type="Proteomes" id="UP000887575"/>
    </source>
</evidence>
<reference evidence="6" key="1">
    <citation type="submission" date="2024-02" db="UniProtKB">
        <authorList>
            <consortium name="WormBaseParasite"/>
        </authorList>
    </citation>
    <scope>IDENTIFICATION</scope>
</reference>
<evidence type="ECO:0000256" key="2">
    <source>
        <dbReference type="ARBA" id="ARBA00022690"/>
    </source>
</evidence>
<proteinExistence type="inferred from homology"/>
<evidence type="ECO:0000313" key="6">
    <source>
        <dbReference type="WBParaSite" id="MBELARI_LOCUS5726"/>
    </source>
</evidence>
<dbReference type="InterPro" id="IPR046350">
    <property type="entry name" value="Cystatin_sf"/>
</dbReference>
<dbReference type="PANTHER" id="PTHR46186">
    <property type="entry name" value="CYSTATIN"/>
    <property type="match status" value="1"/>
</dbReference>
<dbReference type="PANTHER" id="PTHR46186:SF2">
    <property type="entry name" value="CYSTATIN"/>
    <property type="match status" value="1"/>
</dbReference>
<dbReference type="AlphaFoldDB" id="A0AAF3FFT8"/>
<keyword evidence="2" id="KW-0646">Protease inhibitor</keyword>